<feature type="region of interest" description="Disordered" evidence="1">
    <location>
        <begin position="119"/>
        <end position="153"/>
    </location>
</feature>
<reference evidence="2 3" key="1">
    <citation type="submission" date="2018-06" db="EMBL/GenBank/DDBJ databases">
        <authorList>
            <consortium name="Pathogen Informatics"/>
            <person name="Doyle S."/>
        </authorList>
    </citation>
    <scope>NUCLEOTIDE SEQUENCE [LARGE SCALE GENOMIC DNA]</scope>
    <source>
        <strain evidence="2 3">NCTC10821</strain>
    </source>
</reference>
<dbReference type="OrthoDB" id="4628784at2"/>
<dbReference type="RefSeq" id="WP_115280450.1">
    <property type="nucleotide sequence ID" value="NZ_AP022600.1"/>
</dbReference>
<evidence type="ECO:0000313" key="2">
    <source>
        <dbReference type="EMBL" id="STZ61547.1"/>
    </source>
</evidence>
<proteinExistence type="predicted"/>
<accession>A0A378TMX7</accession>
<name>A0A378TMX7_9MYCO</name>
<dbReference type="EMBL" id="UGQT01000001">
    <property type="protein sequence ID" value="STZ61547.1"/>
    <property type="molecule type" value="Genomic_DNA"/>
</dbReference>
<evidence type="ECO:0000313" key="3">
    <source>
        <dbReference type="Proteomes" id="UP000254978"/>
    </source>
</evidence>
<keyword evidence="3" id="KW-1185">Reference proteome</keyword>
<gene>
    <name evidence="2" type="ORF">NCTC10821_05102</name>
</gene>
<protein>
    <submittedName>
        <fullName evidence="2">Uncharacterized protein</fullName>
    </submittedName>
</protein>
<sequence length="167" mass="18231">MEKDRAPVMSALTPALRDEIDRLLHTSDPVFNHGEVLRSIEAGATAEQIAAKHRRTAADVEAYMKSLQHLLVGTIPASRTAAATNAAAYRELLSRELSPGLQSYAEERLQRLLAINPDATRAPAAPARPRVTKPKTAPAKPTRTPIPEPTRDKMCPDCFQVHAGDCY</sequence>
<dbReference type="Proteomes" id="UP000254978">
    <property type="component" value="Unassembled WGS sequence"/>
</dbReference>
<feature type="compositionally biased region" description="Low complexity" evidence="1">
    <location>
        <begin position="121"/>
        <end position="145"/>
    </location>
</feature>
<evidence type="ECO:0000256" key="1">
    <source>
        <dbReference type="SAM" id="MobiDB-lite"/>
    </source>
</evidence>
<dbReference type="AlphaFoldDB" id="A0A378TMX7"/>
<organism evidence="2 3">
    <name type="scientific">Mycolicibacterium tokaiense</name>
    <dbReference type="NCBI Taxonomy" id="39695"/>
    <lineage>
        <taxon>Bacteria</taxon>
        <taxon>Bacillati</taxon>
        <taxon>Actinomycetota</taxon>
        <taxon>Actinomycetes</taxon>
        <taxon>Mycobacteriales</taxon>
        <taxon>Mycobacteriaceae</taxon>
        <taxon>Mycolicibacterium</taxon>
    </lineage>
</organism>